<dbReference type="Gene3D" id="2.60.120.590">
    <property type="entry name" value="Alpha-ketoglutarate-dependent dioxygenase AlkB-like"/>
    <property type="match status" value="1"/>
</dbReference>
<dbReference type="GO" id="GO:0051213">
    <property type="term" value="F:dioxygenase activity"/>
    <property type="evidence" value="ECO:0007669"/>
    <property type="project" value="UniProtKB-KW"/>
</dbReference>
<dbReference type="RefSeq" id="WP_144075253.1">
    <property type="nucleotide sequence ID" value="NZ_CP076128.1"/>
</dbReference>
<evidence type="ECO:0000313" key="3">
    <source>
        <dbReference type="Proteomes" id="UP000682802"/>
    </source>
</evidence>
<keyword evidence="2" id="KW-0560">Oxidoreductase</keyword>
<dbReference type="SUPFAM" id="SSF51197">
    <property type="entry name" value="Clavaminate synthase-like"/>
    <property type="match status" value="1"/>
</dbReference>
<dbReference type="InterPro" id="IPR005123">
    <property type="entry name" value="Oxoglu/Fe-dep_dioxygenase_dom"/>
</dbReference>
<dbReference type="PANTHER" id="PTHR31212">
    <property type="entry name" value="ALPHA-KETOGLUTARATE-DEPENDENT DIOXYGENASE ALKB HOMOLOG 3"/>
    <property type="match status" value="1"/>
</dbReference>
<evidence type="ECO:0000313" key="2">
    <source>
        <dbReference type="EMBL" id="QWG07870.1"/>
    </source>
</evidence>
<dbReference type="Pfam" id="PF13532">
    <property type="entry name" value="2OG-FeII_Oxy_2"/>
    <property type="match status" value="1"/>
</dbReference>
<dbReference type="PROSITE" id="PS51471">
    <property type="entry name" value="FE2OG_OXY"/>
    <property type="match status" value="1"/>
</dbReference>
<dbReference type="InterPro" id="IPR027450">
    <property type="entry name" value="AlkB-like"/>
</dbReference>
<dbReference type="PANTHER" id="PTHR31212:SF4">
    <property type="entry name" value="ALPHA-KETOGLUTARATE-DEPENDENT DIOXYGENASE ALKB HOMOLOG 3"/>
    <property type="match status" value="1"/>
</dbReference>
<reference evidence="2 3" key="1">
    <citation type="submission" date="2021-05" db="EMBL/GenBank/DDBJ databases">
        <title>Comparative genomic studies on the polysaccharide-degrading batcterial strains of the Flammeovirga genus.</title>
        <authorList>
            <person name="Zewei F."/>
            <person name="Zheng Z."/>
            <person name="Yu L."/>
            <person name="Ruyue G."/>
            <person name="Yanhong M."/>
            <person name="Yuanyuan C."/>
            <person name="Jingyan G."/>
            <person name="Wenjun H."/>
        </authorList>
    </citation>
    <scope>NUCLEOTIDE SEQUENCE [LARGE SCALE GENOMIC DNA]</scope>
    <source>
        <strain evidence="2 3">YS10</strain>
    </source>
</reference>
<evidence type="ECO:0000259" key="1">
    <source>
        <dbReference type="PROSITE" id="PS51471"/>
    </source>
</evidence>
<dbReference type="EMBL" id="CP076128">
    <property type="protein sequence ID" value="QWG07870.1"/>
    <property type="molecule type" value="Genomic_DNA"/>
</dbReference>
<gene>
    <name evidence="2" type="ORF">KM029_02705</name>
</gene>
<protein>
    <submittedName>
        <fullName evidence="2">Alpha-ketoglutarate-dependent dioxygenase AlkB</fullName>
    </submittedName>
</protein>
<accession>A0ABX8GW86</accession>
<sequence length="247" mass="28626">MKALAEKLINKSGVANFETLSISPSLSKKNEKIYLTKSKSSWITIEWVTDELDKYSKCNYDEMFALHPSEKGKVVMYEKEVISPRWHRSYLMIPNRDQNAKRSFMYSGLVPHEDLSLPSKFQIYLDFLNKTAKEKFNQVLVNWYSDGNDFIAAHSDCQFGMQKNAEISIISLYKDMYGTRNLIFTPKKTKGFVNDFLYKKVEISAKHGSIITMHGDTQLKFRHKIPKSIGLDSSRISLTFRKFETNS</sequence>
<dbReference type="InterPro" id="IPR037151">
    <property type="entry name" value="AlkB-like_sf"/>
</dbReference>
<proteinExistence type="predicted"/>
<organism evidence="2 3">
    <name type="scientific">Flammeovirga kamogawensis</name>
    <dbReference type="NCBI Taxonomy" id="373891"/>
    <lineage>
        <taxon>Bacteria</taxon>
        <taxon>Pseudomonadati</taxon>
        <taxon>Bacteroidota</taxon>
        <taxon>Cytophagia</taxon>
        <taxon>Cytophagales</taxon>
        <taxon>Flammeovirgaceae</taxon>
        <taxon>Flammeovirga</taxon>
    </lineage>
</organism>
<keyword evidence="3" id="KW-1185">Reference proteome</keyword>
<dbReference type="Proteomes" id="UP000682802">
    <property type="component" value="Chromosome 1"/>
</dbReference>
<feature type="domain" description="Fe2OG dioxygenase" evidence="1">
    <location>
        <begin position="135"/>
        <end position="244"/>
    </location>
</feature>
<dbReference type="InterPro" id="IPR032854">
    <property type="entry name" value="ALKBH3"/>
</dbReference>
<name>A0ABX8GW86_9BACT</name>
<keyword evidence="2" id="KW-0223">Dioxygenase</keyword>